<dbReference type="Proteomes" id="UP001345691">
    <property type="component" value="Unassembled WGS sequence"/>
</dbReference>
<keyword evidence="2" id="KW-1185">Reference proteome</keyword>
<accession>A0ABR0JJ40</accession>
<protein>
    <submittedName>
        <fullName evidence="1">Uncharacterized protein</fullName>
    </submittedName>
</protein>
<reference evidence="1 2" key="1">
    <citation type="submission" date="2023-08" db="EMBL/GenBank/DDBJ databases">
        <title>Black Yeasts Isolated from many extreme environments.</title>
        <authorList>
            <person name="Coleine C."/>
            <person name="Stajich J.E."/>
            <person name="Selbmann L."/>
        </authorList>
    </citation>
    <scope>NUCLEOTIDE SEQUENCE [LARGE SCALE GENOMIC DNA]</scope>
    <source>
        <strain evidence="1 2">CCFEE 6328</strain>
    </source>
</reference>
<sequence>MVYVLGWKAGRYKRKRRRQTRYAARKLAVERAEKIDPVNLEKRKAQAKWGREVEVARKNEERRAAAHGSCAHPTRAHVLGLKKFWEGVIRAAAAG</sequence>
<comment type="caution">
    <text evidence="1">The sequence shown here is derived from an EMBL/GenBank/DDBJ whole genome shotgun (WGS) entry which is preliminary data.</text>
</comment>
<proteinExistence type="predicted"/>
<evidence type="ECO:0000313" key="1">
    <source>
        <dbReference type="EMBL" id="KAK5065990.1"/>
    </source>
</evidence>
<dbReference type="EMBL" id="JAVRRF010000004">
    <property type="protein sequence ID" value="KAK5065990.1"/>
    <property type="molecule type" value="Genomic_DNA"/>
</dbReference>
<evidence type="ECO:0000313" key="2">
    <source>
        <dbReference type="Proteomes" id="UP001345691"/>
    </source>
</evidence>
<name>A0ABR0JJ40_9EURO</name>
<gene>
    <name evidence="1" type="ORF">LTR69_002507</name>
</gene>
<organism evidence="1 2">
    <name type="scientific">Exophiala sideris</name>
    <dbReference type="NCBI Taxonomy" id="1016849"/>
    <lineage>
        <taxon>Eukaryota</taxon>
        <taxon>Fungi</taxon>
        <taxon>Dikarya</taxon>
        <taxon>Ascomycota</taxon>
        <taxon>Pezizomycotina</taxon>
        <taxon>Eurotiomycetes</taxon>
        <taxon>Chaetothyriomycetidae</taxon>
        <taxon>Chaetothyriales</taxon>
        <taxon>Herpotrichiellaceae</taxon>
        <taxon>Exophiala</taxon>
    </lineage>
</organism>